<dbReference type="CDD" id="cd01981">
    <property type="entry name" value="Pchlide_reductase_B"/>
    <property type="match status" value="1"/>
</dbReference>
<evidence type="ECO:0000256" key="5">
    <source>
        <dbReference type="ARBA" id="ARBA00022485"/>
    </source>
</evidence>
<gene>
    <name evidence="17 20" type="primary">chlB</name>
</gene>
<dbReference type="Pfam" id="PF00148">
    <property type="entry name" value="Oxidored_nitro"/>
    <property type="match status" value="1"/>
</dbReference>
<dbReference type="PIRSF" id="PIRSF000163">
    <property type="entry name" value="PCP_ChlB"/>
    <property type="match status" value="1"/>
</dbReference>
<accession>A0A7M4CC56</accession>
<evidence type="ECO:0000256" key="13">
    <source>
        <dbReference type="ARBA" id="ARBA00023171"/>
    </source>
</evidence>
<protein>
    <recommendedName>
        <fullName evidence="4 17">Light-independent protochlorophyllide reductase subunit B</fullName>
        <shortName evidence="17">DPOR subunit B</shortName>
        <shortName evidence="17">LI-POR subunit B</shortName>
        <ecNumber evidence="3 17">1.3.7.7</ecNumber>
    </recommendedName>
</protein>
<name>A0A7M4CC56_9MARC</name>
<evidence type="ECO:0000256" key="11">
    <source>
        <dbReference type="ARBA" id="ARBA00023004"/>
    </source>
</evidence>
<dbReference type="RefSeq" id="YP_009943642.1">
    <property type="nucleotide sequence ID" value="NC_051002.1"/>
</dbReference>
<organism evidence="20">
    <name type="scientific">Scapania ampliata</name>
    <dbReference type="NCBI Taxonomy" id="1133302"/>
    <lineage>
        <taxon>Eukaryota</taxon>
        <taxon>Viridiplantae</taxon>
        <taxon>Streptophyta</taxon>
        <taxon>Embryophyta</taxon>
        <taxon>Marchantiophyta</taxon>
        <taxon>Jungermanniopsida</taxon>
        <taxon>Jungermanniidae</taxon>
        <taxon>Jungermanniales</taxon>
        <taxon>Cephaloziineae</taxon>
        <taxon>Scapaniaceae</taxon>
        <taxon>Scapania</taxon>
    </lineage>
</organism>
<dbReference type="GO" id="GO:0016636">
    <property type="term" value="F:oxidoreductase activity, acting on the CH-CH group of donors, iron-sulfur protein as acceptor"/>
    <property type="evidence" value="ECO:0007669"/>
    <property type="project" value="UniProtKB-UniRule"/>
</dbReference>
<keyword evidence="10 17" id="KW-0560">Oxidoreductase</keyword>
<dbReference type="GO" id="GO:0036068">
    <property type="term" value="P:light-independent chlorophyll biosynthetic process"/>
    <property type="evidence" value="ECO:0007669"/>
    <property type="project" value="UniProtKB-UniRule"/>
</dbReference>
<dbReference type="SUPFAM" id="SSF53807">
    <property type="entry name" value="Helical backbone' metal receptor"/>
    <property type="match status" value="1"/>
</dbReference>
<dbReference type="InterPro" id="IPR005969">
    <property type="entry name" value="Protochl_reductB"/>
</dbReference>
<evidence type="ECO:0000259" key="19">
    <source>
        <dbReference type="Pfam" id="PF08369"/>
    </source>
</evidence>
<evidence type="ECO:0000256" key="1">
    <source>
        <dbReference type="ARBA" id="ARBA00004949"/>
    </source>
</evidence>
<keyword evidence="20" id="KW-0934">Plastid</keyword>
<dbReference type="AlphaFoldDB" id="A0A7M4CC56"/>
<dbReference type="InterPro" id="IPR050152">
    <property type="entry name" value="ChlB/BchB/BchZ"/>
</dbReference>
<dbReference type="GeneID" id="59442997"/>
<evidence type="ECO:0000256" key="3">
    <source>
        <dbReference type="ARBA" id="ARBA00012713"/>
    </source>
</evidence>
<evidence type="ECO:0000256" key="4">
    <source>
        <dbReference type="ARBA" id="ARBA00017673"/>
    </source>
</evidence>
<evidence type="ECO:0000259" key="18">
    <source>
        <dbReference type="Pfam" id="PF00148"/>
    </source>
</evidence>
<evidence type="ECO:0000256" key="2">
    <source>
        <dbReference type="ARBA" id="ARBA00008935"/>
    </source>
</evidence>
<evidence type="ECO:0000256" key="14">
    <source>
        <dbReference type="ARBA" id="ARBA00025201"/>
    </source>
</evidence>
<evidence type="ECO:0000256" key="12">
    <source>
        <dbReference type="ARBA" id="ARBA00023014"/>
    </source>
</evidence>
<geneLocation type="chloroplast" evidence="20"/>
<feature type="binding site" evidence="17">
    <location>
        <begin position="434"/>
        <end position="435"/>
    </location>
    <ligand>
        <name>substrate</name>
    </ligand>
</feature>
<dbReference type="Pfam" id="PF08369">
    <property type="entry name" value="PCP_red"/>
    <property type="match status" value="1"/>
</dbReference>
<comment type="cofactor">
    <cofactor evidence="17">
        <name>[4Fe-4S] cluster</name>
        <dbReference type="ChEBI" id="CHEBI:49883"/>
    </cofactor>
    <text evidence="17">Binds 1 [4Fe-4S] cluster per heterodimer. The cluster is bound at the heterodimer interface by residues from both subunits.</text>
</comment>
<evidence type="ECO:0000256" key="8">
    <source>
        <dbReference type="ARBA" id="ARBA00022741"/>
    </source>
</evidence>
<comment type="similarity">
    <text evidence="2 17">Belongs to the ChlB/BchB/BchZ family.</text>
</comment>
<dbReference type="InterPro" id="IPR013580">
    <property type="entry name" value="LI-POR_suB-like_C"/>
</dbReference>
<dbReference type="PANTHER" id="PTHR33712:SF7">
    <property type="entry name" value="LIGHT-INDEPENDENT PROTOCHLOROPHYLLIDE REDUCTASE SUBUNIT B"/>
    <property type="match status" value="1"/>
</dbReference>
<evidence type="ECO:0000256" key="6">
    <source>
        <dbReference type="ARBA" id="ARBA00022531"/>
    </source>
</evidence>
<evidence type="ECO:0000256" key="15">
    <source>
        <dbReference type="ARBA" id="ARBA00025959"/>
    </source>
</evidence>
<keyword evidence="9 17" id="KW-0067">ATP-binding</keyword>
<dbReference type="EC" id="1.3.7.7" evidence="3 17"/>
<keyword evidence="20" id="KW-0150">Chloroplast</keyword>
<keyword evidence="8 17" id="KW-0547">Nucleotide-binding</keyword>
<dbReference type="GO" id="GO:0019685">
    <property type="term" value="P:photosynthesis, dark reaction"/>
    <property type="evidence" value="ECO:0007669"/>
    <property type="project" value="InterPro"/>
</dbReference>
<dbReference type="InterPro" id="IPR042298">
    <property type="entry name" value="P-CP_red_C"/>
</dbReference>
<dbReference type="Gene3D" id="1.20.89.20">
    <property type="match status" value="1"/>
</dbReference>
<dbReference type="InterPro" id="IPR016209">
    <property type="entry name" value="Protochlorophyllide_Rdtase"/>
</dbReference>
<dbReference type="NCBIfam" id="TIGR01278">
    <property type="entry name" value="DPOR_BchB"/>
    <property type="match status" value="1"/>
</dbReference>
<feature type="active site" description="Proton donor" evidence="17">
    <location>
        <position position="299"/>
    </location>
</feature>
<keyword evidence="13 17" id="KW-0149">Chlorophyll biosynthesis</keyword>
<dbReference type="HAMAP" id="MF_00353">
    <property type="entry name" value="ChlB_BchB"/>
    <property type="match status" value="1"/>
</dbReference>
<feature type="domain" description="Light-independent protochlorophyllide reductase subunit B-like C-terminal" evidence="19">
    <location>
        <begin position="464"/>
        <end position="508"/>
    </location>
</feature>
<dbReference type="PANTHER" id="PTHR33712">
    <property type="entry name" value="LIGHT-INDEPENDENT PROTOCHLOROPHYLLIDE REDUCTASE SUBUNIT B"/>
    <property type="match status" value="1"/>
</dbReference>
<comment type="catalytic activity">
    <reaction evidence="16 17">
        <text>chlorophyllide a + oxidized 2[4Fe-4S]-[ferredoxin] + 2 ADP + 2 phosphate = protochlorophyllide a + reduced 2[4Fe-4S]-[ferredoxin] + 2 ATP + 2 H2O</text>
        <dbReference type="Rhea" id="RHEA:28202"/>
        <dbReference type="Rhea" id="RHEA-COMP:10002"/>
        <dbReference type="Rhea" id="RHEA-COMP:10004"/>
        <dbReference type="ChEBI" id="CHEBI:15377"/>
        <dbReference type="ChEBI" id="CHEBI:30616"/>
        <dbReference type="ChEBI" id="CHEBI:33722"/>
        <dbReference type="ChEBI" id="CHEBI:33723"/>
        <dbReference type="ChEBI" id="CHEBI:43474"/>
        <dbReference type="ChEBI" id="CHEBI:83348"/>
        <dbReference type="ChEBI" id="CHEBI:83350"/>
        <dbReference type="ChEBI" id="CHEBI:456216"/>
        <dbReference type="EC" id="1.3.7.7"/>
    </reaction>
</comment>
<keyword evidence="7 17" id="KW-0479">Metal-binding</keyword>
<keyword evidence="5 17" id="KW-0004">4Fe-4S</keyword>
<evidence type="ECO:0000256" key="16">
    <source>
        <dbReference type="ARBA" id="ARBA00049483"/>
    </source>
</evidence>
<comment type="function">
    <text evidence="14 17">Component of the dark-operative protochlorophyllide reductase (DPOR) that uses Mg-ATP and reduced ferredoxin to reduce ring D of protochlorophyllide (Pchlide) to form chlorophyllide a (Chlide). This reaction is light-independent. The NB-protein (ChlN-ChlB) is the catalytic component of the complex.</text>
</comment>
<evidence type="ECO:0000256" key="17">
    <source>
        <dbReference type="HAMAP-Rule" id="MF_00353"/>
    </source>
</evidence>
<feature type="binding site" evidence="17">
    <location>
        <position position="36"/>
    </location>
    <ligand>
        <name>[4Fe-4S] cluster</name>
        <dbReference type="ChEBI" id="CHEBI:49883"/>
        <note>ligand shared with heterodimeric partner</note>
    </ligand>
</feature>
<dbReference type="InterPro" id="IPR000510">
    <property type="entry name" value="Nase/OxRdtase_comp1"/>
</dbReference>
<reference evidence="20" key="1">
    <citation type="submission" date="2020-06" db="EMBL/GenBank/DDBJ databases">
        <title>The complete chloroplast genome of Scapania ampliata Steph., 1897 (Scapaniaceae, Jungermanniales).</title>
        <authorList>
            <person name="Choi S.S."/>
            <person name="Kwon W."/>
            <person name="Park J."/>
        </authorList>
    </citation>
    <scope>NUCLEOTIDE SEQUENCE</scope>
</reference>
<sequence length="513" mass="57854">MKLAYWMYAGPAHIGTLRVASSFKNVHAIMHAPLGDDYFNVMRSMLERERDFTPVTASIVDRHVLARGSQEKVVDNISRKDKQERPNLILLTPTCTSSILQEDLQNFVDRASTISDSDVILADVNHYRVNEIQAADRTLEQVVRYYLEKARRQGNLNLSLTDEPSANIIGIFTLGFHNQHDCRELKRLLKDLGIAINQVIPEGGLVENLHQLPKAWFNLVPYREVGLMTAKYLEKEFGMSYISTTPMGVVDIANCIRQIEERINLLSPISLNGRVNYEPYIDEQTRFISQAAWFSRSIDCQNLTGKKAVVFGDATHAASITKILACEMGIRVSCAGTYCKHDGEWFKEQVQNFCDEILVTDDHTEVGDMIARIEPSAIFGTQMERHIGKRLDIPCGVISSPVHIQNFTLGYRPFLGYEGTNQVADLVYNSFTLGMEDHLLEIFGGHDTKEVITKSLSTDTDLTWNSESQLELNKIPGFVRGKIKRNTEKFARQNGVAKITVEIMYAAKEALNA</sequence>
<evidence type="ECO:0000256" key="10">
    <source>
        <dbReference type="ARBA" id="ARBA00023002"/>
    </source>
</evidence>
<dbReference type="GO" id="GO:0016730">
    <property type="term" value="F:oxidoreductase activity, acting on iron-sulfur proteins as donors"/>
    <property type="evidence" value="ECO:0007669"/>
    <property type="project" value="InterPro"/>
</dbReference>
<dbReference type="GO" id="GO:0009507">
    <property type="term" value="C:chloroplast"/>
    <property type="evidence" value="ECO:0007669"/>
    <property type="project" value="UniProtKB-SubCell"/>
</dbReference>
<dbReference type="UniPathway" id="UPA00670"/>
<dbReference type="Gene3D" id="1.10.8.550">
    <property type="entry name" value="Proto-chlorophyllide reductase 57 kD subunit B"/>
    <property type="match status" value="1"/>
</dbReference>
<evidence type="ECO:0000256" key="9">
    <source>
        <dbReference type="ARBA" id="ARBA00022840"/>
    </source>
</evidence>
<dbReference type="GO" id="GO:0005524">
    <property type="term" value="F:ATP binding"/>
    <property type="evidence" value="ECO:0007669"/>
    <property type="project" value="UniProtKB-UniRule"/>
</dbReference>
<dbReference type="EMBL" id="MT644123">
    <property type="protein sequence ID" value="QOD95455.1"/>
    <property type="molecule type" value="Genomic_DNA"/>
</dbReference>
<feature type="domain" description="Nitrogenase/oxidoreductase component 1" evidence="18">
    <location>
        <begin position="12"/>
        <end position="431"/>
    </location>
</feature>
<dbReference type="Gene3D" id="3.40.50.1980">
    <property type="entry name" value="Nitrogenase molybdenum iron protein domain"/>
    <property type="match status" value="3"/>
</dbReference>
<dbReference type="GO" id="GO:0046872">
    <property type="term" value="F:metal ion binding"/>
    <property type="evidence" value="ECO:0007669"/>
    <property type="project" value="UniProtKB-KW"/>
</dbReference>
<keyword evidence="11 17" id="KW-0408">Iron</keyword>
<evidence type="ECO:0000313" key="20">
    <source>
        <dbReference type="EMBL" id="QOD95455.1"/>
    </source>
</evidence>
<evidence type="ECO:0000256" key="7">
    <source>
        <dbReference type="ARBA" id="ARBA00022723"/>
    </source>
</evidence>
<comment type="subcellular location">
    <subcellularLocation>
        <location evidence="17">Plastid</location>
        <location evidence="17">Chloroplast</location>
    </subcellularLocation>
</comment>
<comment type="subunit">
    <text evidence="15 17">Protochlorophyllide reductase is composed of three subunits; ChlL, ChlN and ChlB. Forms a heterotetramer of two ChlB and two ChlN subunits.</text>
</comment>
<proteinExistence type="inferred from homology"/>
<keyword evidence="6 17" id="KW-0602">Photosynthesis</keyword>
<comment type="pathway">
    <text evidence="1 17">Porphyrin-containing compound metabolism; chlorophyll biosynthesis (light-independent).</text>
</comment>
<dbReference type="GO" id="GO:0051539">
    <property type="term" value="F:4 iron, 4 sulfur cluster binding"/>
    <property type="evidence" value="ECO:0007669"/>
    <property type="project" value="UniProtKB-UniRule"/>
</dbReference>
<keyword evidence="12 17" id="KW-0411">Iron-sulfur</keyword>